<evidence type="ECO:0000256" key="6">
    <source>
        <dbReference type="ARBA" id="ARBA00022946"/>
    </source>
</evidence>
<keyword evidence="13" id="KW-1185">Reference proteome</keyword>
<dbReference type="Gene3D" id="1.10.442.10">
    <property type="entry name" value="Cytochrome c oxidase subunit IV"/>
    <property type="match status" value="1"/>
</dbReference>
<feature type="compositionally biased region" description="Basic and acidic residues" evidence="11">
    <location>
        <begin position="164"/>
        <end position="178"/>
    </location>
</feature>
<dbReference type="Proteomes" id="UP001153365">
    <property type="component" value="Unassembled WGS sequence"/>
</dbReference>
<comment type="caution">
    <text evidence="12">The sequence shown here is derived from an EMBL/GenBank/DDBJ whole genome shotgun (WGS) entry which is preliminary data.</text>
</comment>
<dbReference type="GO" id="GO:0005743">
    <property type="term" value="C:mitochondrial inner membrane"/>
    <property type="evidence" value="ECO:0007669"/>
    <property type="project" value="UniProtKB-SubCell"/>
</dbReference>
<sequence>MMIGLTNSRLRSIVSRSNQLLLLSSVNQPSWTVSINNRLQSSATITANTSTITNQVSSSSSKSSLPSIANIEAAWKEMSAQEQESIFHHLESLQKKDWSQLSLDEKKASYWVSFGPHGPREPISPPGSGIKLLLGITGCLTAAVGLFILIRSASPELPPTMTKEWQEAATERAKEQKMDPFTGASAPEGKAKTFVQSD</sequence>
<evidence type="ECO:0000313" key="12">
    <source>
        <dbReference type="EMBL" id="CAH7685265.1"/>
    </source>
</evidence>
<keyword evidence="7" id="KW-1133">Transmembrane helix</keyword>
<evidence type="ECO:0000256" key="1">
    <source>
        <dbReference type="ARBA" id="ARBA00004434"/>
    </source>
</evidence>
<keyword evidence="6" id="KW-0809">Transit peptide</keyword>
<dbReference type="EMBL" id="CALTRL010005717">
    <property type="protein sequence ID" value="CAH7685265.1"/>
    <property type="molecule type" value="Genomic_DNA"/>
</dbReference>
<evidence type="ECO:0000313" key="13">
    <source>
        <dbReference type="Proteomes" id="UP001153365"/>
    </source>
</evidence>
<dbReference type="CDD" id="cd00922">
    <property type="entry name" value="Cyt_c_Oxidase_IV"/>
    <property type="match status" value="1"/>
</dbReference>
<name>A0AAV0BDP8_PHAPC</name>
<evidence type="ECO:0000256" key="3">
    <source>
        <dbReference type="ARBA" id="ARBA00008135"/>
    </source>
</evidence>
<evidence type="ECO:0000256" key="8">
    <source>
        <dbReference type="ARBA" id="ARBA00023002"/>
    </source>
</evidence>
<comment type="subcellular location">
    <subcellularLocation>
        <location evidence="1">Mitochondrion inner membrane</location>
        <topology evidence="1">Single-pass membrane protein</topology>
    </subcellularLocation>
</comment>
<accession>A0AAV0BDP8</accession>
<evidence type="ECO:0000256" key="9">
    <source>
        <dbReference type="ARBA" id="ARBA00023128"/>
    </source>
</evidence>
<evidence type="ECO:0000256" key="4">
    <source>
        <dbReference type="ARBA" id="ARBA00022692"/>
    </source>
</evidence>
<dbReference type="PANTHER" id="PTHR10707:SF10">
    <property type="entry name" value="CYTOCHROME C OXIDASE SUBUNIT 4"/>
    <property type="match status" value="1"/>
</dbReference>
<keyword evidence="8" id="KW-0560">Oxidoreductase</keyword>
<dbReference type="InterPro" id="IPR036639">
    <property type="entry name" value="Cyt_c_oxidase_su4_sf"/>
</dbReference>
<organism evidence="12 13">
    <name type="scientific">Phakopsora pachyrhizi</name>
    <name type="common">Asian soybean rust disease fungus</name>
    <dbReference type="NCBI Taxonomy" id="170000"/>
    <lineage>
        <taxon>Eukaryota</taxon>
        <taxon>Fungi</taxon>
        <taxon>Dikarya</taxon>
        <taxon>Basidiomycota</taxon>
        <taxon>Pucciniomycotina</taxon>
        <taxon>Pucciniomycetes</taxon>
        <taxon>Pucciniales</taxon>
        <taxon>Phakopsoraceae</taxon>
        <taxon>Phakopsora</taxon>
    </lineage>
</organism>
<comment type="pathway">
    <text evidence="2">Energy metabolism; oxidative phosphorylation.</text>
</comment>
<dbReference type="GO" id="GO:0016491">
    <property type="term" value="F:oxidoreductase activity"/>
    <property type="evidence" value="ECO:0007669"/>
    <property type="project" value="UniProtKB-KW"/>
</dbReference>
<dbReference type="InterPro" id="IPR004203">
    <property type="entry name" value="Cyt_c_oxidase_su4_fam"/>
</dbReference>
<comment type="similarity">
    <text evidence="3">Belongs to the cytochrome c oxidase IV family.</text>
</comment>
<evidence type="ECO:0000256" key="10">
    <source>
        <dbReference type="ARBA" id="ARBA00023136"/>
    </source>
</evidence>
<dbReference type="AlphaFoldDB" id="A0AAV0BDP8"/>
<evidence type="ECO:0000256" key="11">
    <source>
        <dbReference type="SAM" id="MobiDB-lite"/>
    </source>
</evidence>
<protein>
    <submittedName>
        <fullName evidence="12">Cytochrome c oxidase subunit IV-domain-containing protein</fullName>
    </submittedName>
</protein>
<dbReference type="GO" id="GO:0006123">
    <property type="term" value="P:mitochondrial electron transport, cytochrome c to oxygen"/>
    <property type="evidence" value="ECO:0007669"/>
    <property type="project" value="InterPro"/>
</dbReference>
<proteinExistence type="inferred from homology"/>
<evidence type="ECO:0000256" key="2">
    <source>
        <dbReference type="ARBA" id="ARBA00004673"/>
    </source>
</evidence>
<dbReference type="Pfam" id="PF02936">
    <property type="entry name" value="COX4"/>
    <property type="match status" value="1"/>
</dbReference>
<dbReference type="SUPFAM" id="SSF81406">
    <property type="entry name" value="Mitochondrial cytochrome c oxidase subunit IV"/>
    <property type="match status" value="1"/>
</dbReference>
<reference evidence="12" key="1">
    <citation type="submission" date="2022-06" db="EMBL/GenBank/DDBJ databases">
        <authorList>
            <consortium name="SYNGENTA / RWTH Aachen University"/>
        </authorList>
    </citation>
    <scope>NUCLEOTIDE SEQUENCE</scope>
</reference>
<evidence type="ECO:0000256" key="7">
    <source>
        <dbReference type="ARBA" id="ARBA00022989"/>
    </source>
</evidence>
<dbReference type="GO" id="GO:0045277">
    <property type="term" value="C:respiratory chain complex IV"/>
    <property type="evidence" value="ECO:0007669"/>
    <property type="project" value="InterPro"/>
</dbReference>
<keyword evidence="9" id="KW-0496">Mitochondrion</keyword>
<keyword evidence="10" id="KW-0472">Membrane</keyword>
<gene>
    <name evidence="12" type="ORF">PPACK8108_LOCUS19756</name>
</gene>
<dbReference type="PANTHER" id="PTHR10707">
    <property type="entry name" value="CYTOCHROME C OXIDASE SUBUNIT IV"/>
    <property type="match status" value="1"/>
</dbReference>
<evidence type="ECO:0000256" key="5">
    <source>
        <dbReference type="ARBA" id="ARBA00022792"/>
    </source>
</evidence>
<keyword evidence="5" id="KW-0999">Mitochondrion inner membrane</keyword>
<keyword evidence="4" id="KW-0812">Transmembrane</keyword>
<dbReference type="FunFam" id="1.10.442.10:FF:000002">
    <property type="entry name" value="Cytochrome c oxidase subunit V"/>
    <property type="match status" value="1"/>
</dbReference>
<feature type="region of interest" description="Disordered" evidence="11">
    <location>
        <begin position="159"/>
        <end position="198"/>
    </location>
</feature>